<dbReference type="CDD" id="cd24052">
    <property type="entry name" value="ASKHA_NBD_HpPPX-GppA-like"/>
    <property type="match status" value="1"/>
</dbReference>
<dbReference type="InterPro" id="IPR043129">
    <property type="entry name" value="ATPase_NBD"/>
</dbReference>
<evidence type="ECO:0000313" key="8">
    <source>
        <dbReference type="EMBL" id="MBL0387583.1"/>
    </source>
</evidence>
<dbReference type="NCBIfam" id="TIGR03706">
    <property type="entry name" value="exo_poly_only"/>
    <property type="match status" value="1"/>
</dbReference>
<feature type="domain" description="Ppx/GppA phosphatase N-terminal" evidence="6">
    <location>
        <begin position="35"/>
        <end position="305"/>
    </location>
</feature>
<dbReference type="EC" id="3.6.1.11" evidence="2"/>
<evidence type="ECO:0000256" key="4">
    <source>
        <dbReference type="ARBA" id="ARBA00022801"/>
    </source>
</evidence>
<comment type="caution">
    <text evidence="8">The sequence shown here is derived from an EMBL/GenBank/DDBJ whole genome shotgun (WGS) entry which is preliminary data.</text>
</comment>
<dbReference type="Pfam" id="PF21447">
    <property type="entry name" value="Ppx-GppA_III"/>
    <property type="match status" value="1"/>
</dbReference>
<dbReference type="PANTHER" id="PTHR30005">
    <property type="entry name" value="EXOPOLYPHOSPHATASE"/>
    <property type="match status" value="1"/>
</dbReference>
<evidence type="ECO:0000256" key="3">
    <source>
        <dbReference type="ARBA" id="ARBA00020416"/>
    </source>
</evidence>
<sequence>MNITQLAIIDLGSNSARLVLYEQDQQGMLFEADNVKQVLRLSSHITQDGVLDDEGVQLTLDCLRRFKDICDGRGVTEIVGVATAAMRQAKNGPELCEAIERETGISIRILSGPEEAHYGYLAVVNTMNLRDAFTVDIGGGSTEVTWVEDRVCVHKISFPFGAVSLTQRFLKGDLPTPEELKNLEQFLREQFASAPWLTKRLRPVPLIAMGGAARNVGNMHQKKRNYSFQSLHHYTLNSADIADSYQTLVKTPLDKRKKIKGLSKDRGDIIVAGVVVFSVLLQVTGSEHFVISTKGLRDGLMFERILQGQNDNVLEDVSLYSARQWMKRDRVNSVRAEQVSRLAVSMFDQLQDLGLLQADAGQRRLLQISGLLQDIGLSINTYDAAQHTFYLLTNVLLYGLTHHQRLVTGMLASYKTDKKLEKQFSQHKDMITPAELPAIKRLAQLGLLARFFNRPLAGQVRSVQLEKRGDQILLQCRVLPKHIIDRAQVNELLEAMSKSYGQKFAYELIEVQP</sequence>
<dbReference type="EMBL" id="JAEQNB010000004">
    <property type="protein sequence ID" value="MBL0387583.1"/>
    <property type="molecule type" value="Genomic_DNA"/>
</dbReference>
<dbReference type="Gene3D" id="3.30.420.40">
    <property type="match status" value="1"/>
</dbReference>
<gene>
    <name evidence="8" type="primary">ppx</name>
    <name evidence="8" type="ORF">JJB07_13130</name>
</gene>
<dbReference type="SUPFAM" id="SSF109604">
    <property type="entry name" value="HD-domain/PDEase-like"/>
    <property type="match status" value="1"/>
</dbReference>
<evidence type="ECO:0000256" key="5">
    <source>
        <dbReference type="ARBA" id="ARBA00047607"/>
    </source>
</evidence>
<organism evidence="8 9">
    <name type="scientific">Tumebacillus amylolyticus</name>
    <dbReference type="NCBI Taxonomy" id="2801339"/>
    <lineage>
        <taxon>Bacteria</taxon>
        <taxon>Bacillati</taxon>
        <taxon>Bacillota</taxon>
        <taxon>Bacilli</taxon>
        <taxon>Bacillales</taxon>
        <taxon>Alicyclobacillaceae</taxon>
        <taxon>Tumebacillus</taxon>
    </lineage>
</organism>
<name>A0ABS1JD89_9BACL</name>
<dbReference type="InterPro" id="IPR003695">
    <property type="entry name" value="Ppx_GppA_N"/>
</dbReference>
<evidence type="ECO:0000256" key="2">
    <source>
        <dbReference type="ARBA" id="ARBA00012451"/>
    </source>
</evidence>
<evidence type="ECO:0000256" key="1">
    <source>
        <dbReference type="ARBA" id="ARBA00007125"/>
    </source>
</evidence>
<dbReference type="PANTHER" id="PTHR30005:SF0">
    <property type="entry name" value="RETROGRADE REGULATION PROTEIN 2"/>
    <property type="match status" value="1"/>
</dbReference>
<dbReference type="InterPro" id="IPR048950">
    <property type="entry name" value="Ppx_GppA_C"/>
</dbReference>
<dbReference type="InterPro" id="IPR022371">
    <property type="entry name" value="Exopolyphosphatase"/>
</dbReference>
<accession>A0ABS1JD89</accession>
<dbReference type="InterPro" id="IPR030673">
    <property type="entry name" value="PyroPPase_GppA_Ppx"/>
</dbReference>
<dbReference type="InterPro" id="IPR050273">
    <property type="entry name" value="GppA/Ppx_hydrolase"/>
</dbReference>
<proteinExistence type="inferred from homology"/>
<dbReference type="GO" id="GO:0004309">
    <property type="term" value="F:exopolyphosphatase activity"/>
    <property type="evidence" value="ECO:0007669"/>
    <property type="project" value="UniProtKB-EC"/>
</dbReference>
<dbReference type="Proteomes" id="UP000602284">
    <property type="component" value="Unassembled WGS sequence"/>
</dbReference>
<comment type="similarity">
    <text evidence="1">Belongs to the GppA/Ppx family.</text>
</comment>
<dbReference type="RefSeq" id="WP_201635736.1">
    <property type="nucleotide sequence ID" value="NZ_JAEQNB010000004.1"/>
</dbReference>
<comment type="catalytic activity">
    <reaction evidence="5">
        <text>[phosphate](n) + H2O = [phosphate](n-1) + phosphate + H(+)</text>
        <dbReference type="Rhea" id="RHEA:21528"/>
        <dbReference type="Rhea" id="RHEA-COMP:9859"/>
        <dbReference type="Rhea" id="RHEA-COMP:14279"/>
        <dbReference type="ChEBI" id="CHEBI:15377"/>
        <dbReference type="ChEBI" id="CHEBI:15378"/>
        <dbReference type="ChEBI" id="CHEBI:16838"/>
        <dbReference type="ChEBI" id="CHEBI:43474"/>
        <dbReference type="EC" id="3.6.1.11"/>
    </reaction>
</comment>
<dbReference type="PIRSF" id="PIRSF001267">
    <property type="entry name" value="Pyrophosphatase_GppA_Ppx"/>
    <property type="match status" value="1"/>
</dbReference>
<dbReference type="Gene3D" id="1.10.3210.10">
    <property type="entry name" value="Hypothetical protein af1432"/>
    <property type="match status" value="1"/>
</dbReference>
<evidence type="ECO:0000313" key="9">
    <source>
        <dbReference type="Proteomes" id="UP000602284"/>
    </source>
</evidence>
<feature type="domain" description="Ppx/GppA phosphatase C-terminal" evidence="7">
    <location>
        <begin position="321"/>
        <end position="443"/>
    </location>
</feature>
<evidence type="ECO:0000259" key="7">
    <source>
        <dbReference type="Pfam" id="PF21447"/>
    </source>
</evidence>
<dbReference type="Pfam" id="PF02541">
    <property type="entry name" value="Ppx-GppA"/>
    <property type="match status" value="1"/>
</dbReference>
<protein>
    <recommendedName>
        <fullName evidence="3">Exopolyphosphatase</fullName>
        <ecNumber evidence="2">3.6.1.11</ecNumber>
    </recommendedName>
</protein>
<reference evidence="8 9" key="1">
    <citation type="submission" date="2021-01" db="EMBL/GenBank/DDBJ databases">
        <title>Tumebacillus sp. strain ITR2 16S ribosomal RNA gene Genome sequencing and assembly.</title>
        <authorList>
            <person name="Kang M."/>
        </authorList>
    </citation>
    <scope>NUCLEOTIDE SEQUENCE [LARGE SCALE GENOMIC DNA]</scope>
    <source>
        <strain evidence="8 9">ITR2</strain>
    </source>
</reference>
<keyword evidence="4 8" id="KW-0378">Hydrolase</keyword>
<evidence type="ECO:0000259" key="6">
    <source>
        <dbReference type="Pfam" id="PF02541"/>
    </source>
</evidence>
<dbReference type="Gene3D" id="3.30.420.150">
    <property type="entry name" value="Exopolyphosphatase. Domain 2"/>
    <property type="match status" value="1"/>
</dbReference>
<keyword evidence="9" id="KW-1185">Reference proteome</keyword>
<dbReference type="SUPFAM" id="SSF53067">
    <property type="entry name" value="Actin-like ATPase domain"/>
    <property type="match status" value="2"/>
</dbReference>